<dbReference type="AlphaFoldDB" id="A0AAV1RAU1"/>
<evidence type="ECO:0000256" key="5">
    <source>
        <dbReference type="ARBA" id="ARBA00023136"/>
    </source>
</evidence>
<evidence type="ECO:0000313" key="7">
    <source>
        <dbReference type="EMBL" id="CAK7330189.1"/>
    </source>
</evidence>
<sequence>MSSRPFLLKTSSLALISVSPALLLGVITPFLSFSLRLTEAILVGFQHYLVMLGTTVIIPSIVVPLMGGGNVERAEMINTLLFVAGINTLLQTWFGSRLPVVIGGSYAFIIPTITIALSTNNSTNVIFLSPRQRFKRSVRAVQGALIIASGFQMIIGFFGFWRIFSRFLSPLAAIPLVILTGLGLYARGFPQLARCMEIGLPALLLLVFISQFVPHMMKSRSAIYGRFAVLFTVAVVWAYAAVLTVAGAYNNRPPNTQFSCRVDRAGLISAAPW</sequence>
<dbReference type="GO" id="GO:0016020">
    <property type="term" value="C:membrane"/>
    <property type="evidence" value="ECO:0007669"/>
    <property type="project" value="UniProtKB-SubCell"/>
</dbReference>
<dbReference type="Pfam" id="PF00860">
    <property type="entry name" value="Xan_ur_permease"/>
    <property type="match status" value="1"/>
</dbReference>
<feature type="transmembrane region" description="Helical" evidence="6">
    <location>
        <begin position="45"/>
        <end position="65"/>
    </location>
</feature>
<reference evidence="7 8" key="1">
    <citation type="submission" date="2024-01" db="EMBL/GenBank/DDBJ databases">
        <authorList>
            <person name="Waweru B."/>
        </authorList>
    </citation>
    <scope>NUCLEOTIDE SEQUENCE [LARGE SCALE GENOMIC DNA]</scope>
</reference>
<feature type="transmembrane region" description="Helical" evidence="6">
    <location>
        <begin position="77"/>
        <end position="94"/>
    </location>
</feature>
<feature type="transmembrane region" description="Helical" evidence="6">
    <location>
        <begin position="100"/>
        <end position="119"/>
    </location>
</feature>
<keyword evidence="8" id="KW-1185">Reference proteome</keyword>
<dbReference type="PANTHER" id="PTHR11119">
    <property type="entry name" value="XANTHINE-URACIL / VITAMIN C PERMEASE FAMILY MEMBER"/>
    <property type="match status" value="1"/>
</dbReference>
<feature type="transmembrane region" description="Helical" evidence="6">
    <location>
        <begin position="12"/>
        <end position="33"/>
    </location>
</feature>
<protein>
    <submittedName>
        <fullName evidence="7">Uncharacterized protein</fullName>
    </submittedName>
</protein>
<evidence type="ECO:0000256" key="1">
    <source>
        <dbReference type="ARBA" id="ARBA00004141"/>
    </source>
</evidence>
<dbReference type="GO" id="GO:0022857">
    <property type="term" value="F:transmembrane transporter activity"/>
    <property type="evidence" value="ECO:0007669"/>
    <property type="project" value="InterPro"/>
</dbReference>
<comment type="similarity">
    <text evidence="2">Belongs to the nucleobase:cation symporter-2 (NCS2) (TC 2.A.40) family.</text>
</comment>
<evidence type="ECO:0000256" key="6">
    <source>
        <dbReference type="SAM" id="Phobius"/>
    </source>
</evidence>
<feature type="transmembrane region" description="Helical" evidence="6">
    <location>
        <begin position="140"/>
        <end position="161"/>
    </location>
</feature>
<feature type="transmembrane region" description="Helical" evidence="6">
    <location>
        <begin position="167"/>
        <end position="186"/>
    </location>
</feature>
<dbReference type="Proteomes" id="UP001314170">
    <property type="component" value="Unassembled WGS sequence"/>
</dbReference>
<accession>A0AAV1RAU1</accession>
<dbReference type="InterPro" id="IPR006043">
    <property type="entry name" value="NCS2"/>
</dbReference>
<organism evidence="7 8">
    <name type="scientific">Dovyalis caffra</name>
    <dbReference type="NCBI Taxonomy" id="77055"/>
    <lineage>
        <taxon>Eukaryota</taxon>
        <taxon>Viridiplantae</taxon>
        <taxon>Streptophyta</taxon>
        <taxon>Embryophyta</taxon>
        <taxon>Tracheophyta</taxon>
        <taxon>Spermatophyta</taxon>
        <taxon>Magnoliopsida</taxon>
        <taxon>eudicotyledons</taxon>
        <taxon>Gunneridae</taxon>
        <taxon>Pentapetalae</taxon>
        <taxon>rosids</taxon>
        <taxon>fabids</taxon>
        <taxon>Malpighiales</taxon>
        <taxon>Salicaceae</taxon>
        <taxon>Flacourtieae</taxon>
        <taxon>Dovyalis</taxon>
    </lineage>
</organism>
<proteinExistence type="inferred from homology"/>
<keyword evidence="5 6" id="KW-0472">Membrane</keyword>
<keyword evidence="4 6" id="KW-1133">Transmembrane helix</keyword>
<feature type="transmembrane region" description="Helical" evidence="6">
    <location>
        <begin position="223"/>
        <end position="249"/>
    </location>
</feature>
<evidence type="ECO:0000313" key="8">
    <source>
        <dbReference type="Proteomes" id="UP001314170"/>
    </source>
</evidence>
<name>A0AAV1RAU1_9ROSI</name>
<gene>
    <name evidence="7" type="ORF">DCAF_LOCUS7830</name>
</gene>
<dbReference type="EMBL" id="CAWUPB010000913">
    <property type="protein sequence ID" value="CAK7330189.1"/>
    <property type="molecule type" value="Genomic_DNA"/>
</dbReference>
<keyword evidence="3 6" id="KW-0812">Transmembrane</keyword>
<evidence type="ECO:0000256" key="2">
    <source>
        <dbReference type="ARBA" id="ARBA00008821"/>
    </source>
</evidence>
<feature type="transmembrane region" description="Helical" evidence="6">
    <location>
        <begin position="198"/>
        <end position="217"/>
    </location>
</feature>
<evidence type="ECO:0000256" key="4">
    <source>
        <dbReference type="ARBA" id="ARBA00022989"/>
    </source>
</evidence>
<comment type="caution">
    <text evidence="7">The sequence shown here is derived from an EMBL/GenBank/DDBJ whole genome shotgun (WGS) entry which is preliminary data.</text>
</comment>
<evidence type="ECO:0000256" key="3">
    <source>
        <dbReference type="ARBA" id="ARBA00022692"/>
    </source>
</evidence>
<comment type="subcellular location">
    <subcellularLocation>
        <location evidence="1">Membrane</location>
        <topology evidence="1">Multi-pass membrane protein</topology>
    </subcellularLocation>
</comment>